<feature type="transmembrane region" description="Helical" evidence="1">
    <location>
        <begin position="6"/>
        <end position="22"/>
    </location>
</feature>
<name>A0A8X6WV56_9ARAC</name>
<proteinExistence type="predicted"/>
<evidence type="ECO:0000256" key="1">
    <source>
        <dbReference type="SAM" id="Phobius"/>
    </source>
</evidence>
<dbReference type="AlphaFoldDB" id="A0A8X6WV56"/>
<keyword evidence="3" id="KW-1185">Reference proteome</keyword>
<dbReference type="EMBL" id="BMAV01002757">
    <property type="protein sequence ID" value="GFY41919.1"/>
    <property type="molecule type" value="Genomic_DNA"/>
</dbReference>
<dbReference type="Proteomes" id="UP000886998">
    <property type="component" value="Unassembled WGS sequence"/>
</dbReference>
<dbReference type="OrthoDB" id="10396823at2759"/>
<feature type="transmembrane region" description="Helical" evidence="1">
    <location>
        <begin position="34"/>
        <end position="52"/>
    </location>
</feature>
<feature type="transmembrane region" description="Helical" evidence="1">
    <location>
        <begin position="64"/>
        <end position="84"/>
    </location>
</feature>
<evidence type="ECO:0000313" key="2">
    <source>
        <dbReference type="EMBL" id="GFY41919.1"/>
    </source>
</evidence>
<keyword evidence="1" id="KW-1133">Transmembrane helix</keyword>
<accession>A0A8X6WV56</accession>
<evidence type="ECO:0008006" key="4">
    <source>
        <dbReference type="Google" id="ProtNLM"/>
    </source>
</evidence>
<sequence length="92" mass="9858">MRINSNFHILVHLLHIFLIFSPTPPLTMVCQKKLFIFFVIMMLGLLVPGPSMTGVEAMHLGGGGGGGMSGVELLLAAGIIAKLLGQHHHHHG</sequence>
<keyword evidence="1" id="KW-0812">Transmembrane</keyword>
<evidence type="ECO:0000313" key="3">
    <source>
        <dbReference type="Proteomes" id="UP000886998"/>
    </source>
</evidence>
<protein>
    <recommendedName>
        <fullName evidence="4">Transmembrane protein</fullName>
    </recommendedName>
</protein>
<gene>
    <name evidence="2" type="ORF">TNIN_302791</name>
</gene>
<keyword evidence="1" id="KW-0472">Membrane</keyword>
<organism evidence="2 3">
    <name type="scientific">Trichonephila inaurata madagascariensis</name>
    <dbReference type="NCBI Taxonomy" id="2747483"/>
    <lineage>
        <taxon>Eukaryota</taxon>
        <taxon>Metazoa</taxon>
        <taxon>Ecdysozoa</taxon>
        <taxon>Arthropoda</taxon>
        <taxon>Chelicerata</taxon>
        <taxon>Arachnida</taxon>
        <taxon>Araneae</taxon>
        <taxon>Araneomorphae</taxon>
        <taxon>Entelegynae</taxon>
        <taxon>Araneoidea</taxon>
        <taxon>Nephilidae</taxon>
        <taxon>Trichonephila</taxon>
        <taxon>Trichonephila inaurata</taxon>
    </lineage>
</organism>
<reference evidence="2" key="1">
    <citation type="submission" date="2020-08" db="EMBL/GenBank/DDBJ databases">
        <title>Multicomponent nature underlies the extraordinary mechanical properties of spider dragline silk.</title>
        <authorList>
            <person name="Kono N."/>
            <person name="Nakamura H."/>
            <person name="Mori M."/>
            <person name="Yoshida Y."/>
            <person name="Ohtoshi R."/>
            <person name="Malay A.D."/>
            <person name="Moran D.A.P."/>
            <person name="Tomita M."/>
            <person name="Numata K."/>
            <person name="Arakawa K."/>
        </authorList>
    </citation>
    <scope>NUCLEOTIDE SEQUENCE</scope>
</reference>
<comment type="caution">
    <text evidence="2">The sequence shown here is derived from an EMBL/GenBank/DDBJ whole genome shotgun (WGS) entry which is preliminary data.</text>
</comment>